<dbReference type="InterPro" id="IPR050490">
    <property type="entry name" value="Bact_solute-bd_prot1"/>
</dbReference>
<evidence type="ECO:0000313" key="9">
    <source>
        <dbReference type="Proteomes" id="UP000823891"/>
    </source>
</evidence>
<keyword evidence="1" id="KW-1003">Cell membrane</keyword>
<dbReference type="PANTHER" id="PTHR43649">
    <property type="entry name" value="ARABINOSE-BINDING PROTEIN-RELATED"/>
    <property type="match status" value="1"/>
</dbReference>
<proteinExistence type="predicted"/>
<evidence type="ECO:0000256" key="4">
    <source>
        <dbReference type="ARBA" id="ARBA00023139"/>
    </source>
</evidence>
<keyword evidence="2 7" id="KW-0732">Signal</keyword>
<feature type="region of interest" description="Disordered" evidence="6">
    <location>
        <begin position="29"/>
        <end position="56"/>
    </location>
</feature>
<dbReference type="CDD" id="cd13580">
    <property type="entry name" value="PBP2_AlgQ_like_1"/>
    <property type="match status" value="1"/>
</dbReference>
<accession>A0A9D2SSI6</accession>
<reference evidence="8" key="1">
    <citation type="journal article" date="2021" name="PeerJ">
        <title>Extensive microbial diversity within the chicken gut microbiome revealed by metagenomics and culture.</title>
        <authorList>
            <person name="Gilroy R."/>
            <person name="Ravi A."/>
            <person name="Getino M."/>
            <person name="Pursley I."/>
            <person name="Horton D.L."/>
            <person name="Alikhan N.F."/>
            <person name="Baker D."/>
            <person name="Gharbi K."/>
            <person name="Hall N."/>
            <person name="Watson M."/>
            <person name="Adriaenssens E.M."/>
            <person name="Foster-Nyarko E."/>
            <person name="Jarju S."/>
            <person name="Secka A."/>
            <person name="Antonio M."/>
            <person name="Oren A."/>
            <person name="Chaudhuri R.R."/>
            <person name="La Ragione R."/>
            <person name="Hildebrand F."/>
            <person name="Pallen M.J."/>
        </authorList>
    </citation>
    <scope>NUCLEOTIDE SEQUENCE</scope>
    <source>
        <strain evidence="8">USAMLcec2-132</strain>
    </source>
</reference>
<keyword evidence="3" id="KW-0472">Membrane</keyword>
<dbReference type="PROSITE" id="PS51257">
    <property type="entry name" value="PROKAR_LIPOPROTEIN"/>
    <property type="match status" value="1"/>
</dbReference>
<dbReference type="SUPFAM" id="SSF53850">
    <property type="entry name" value="Periplasmic binding protein-like II"/>
    <property type="match status" value="1"/>
</dbReference>
<dbReference type="AlphaFoldDB" id="A0A9D2SSI6"/>
<evidence type="ECO:0000256" key="7">
    <source>
        <dbReference type="SAM" id="SignalP"/>
    </source>
</evidence>
<keyword evidence="5" id="KW-0449">Lipoprotein</keyword>
<gene>
    <name evidence="8" type="ORF">H9761_16500</name>
</gene>
<evidence type="ECO:0000256" key="6">
    <source>
        <dbReference type="SAM" id="MobiDB-lite"/>
    </source>
</evidence>
<sequence>MKRRVKAMISLGLSAALVFGALAGCGKQQESAPAASEEEAKESAAVSEESADDTEKEIPKISIGLREGNSYVMACSDINTDEHVLAFEEKMGVDLDITLIQHDGFTEKLGMMFAQGDFPDVIQGDMPYTSVMSGAIENGLFMPLDDLIEEYAPNMKEQIPENVWNEWRGTDGHIYAVGDFLTNTARRCTVVRKDLLDELGLDVPVTLDDYYNVLKAFKEAGVKYPFIGREKFKYSETFFAAYGVVPTTWQLNDEGKVVPAYILPEMKEALAFYKKLYDEGLIDPESLTNTGTVRDQKAAAGDVGMMVVNISTVPGYNVSLQENVVDGEWIAIASPLNPNGGEHGYAAFTPSANVHYINADCENPEEIIKFFDHMLEPDEELQRFLTYGIEGEFYTVNEDGSVNLEIPDYSPNAFDVIPQFLTRVKEADIGEETLRAMPGGSETIEYYYTKAQDDILSYIQPINLQTIVEHPELSVEEDKQELFINYASKVMVGTESLDNFDQFVQEWLDRGGYEVIEEATAQYESGQAKMRE</sequence>
<dbReference type="EMBL" id="DWWS01000060">
    <property type="protein sequence ID" value="HJC25276.1"/>
    <property type="molecule type" value="Genomic_DNA"/>
</dbReference>
<comment type="caution">
    <text evidence="8">The sequence shown here is derived from an EMBL/GenBank/DDBJ whole genome shotgun (WGS) entry which is preliminary data.</text>
</comment>
<name>A0A9D2SSI6_9FIRM</name>
<dbReference type="PANTHER" id="PTHR43649:SF33">
    <property type="entry name" value="POLYGALACTURONAN_RHAMNOGALACTURONAN-BINDING PROTEIN YTCQ"/>
    <property type="match status" value="1"/>
</dbReference>
<keyword evidence="4" id="KW-0564">Palmitate</keyword>
<evidence type="ECO:0000313" key="8">
    <source>
        <dbReference type="EMBL" id="HJC25276.1"/>
    </source>
</evidence>
<reference evidence="8" key="2">
    <citation type="submission" date="2021-04" db="EMBL/GenBank/DDBJ databases">
        <authorList>
            <person name="Gilroy R."/>
        </authorList>
    </citation>
    <scope>NUCLEOTIDE SEQUENCE</scope>
    <source>
        <strain evidence="8">USAMLcec2-132</strain>
    </source>
</reference>
<feature type="chain" id="PRO_5038888341" evidence="7">
    <location>
        <begin position="24"/>
        <end position="532"/>
    </location>
</feature>
<dbReference type="Pfam" id="PF01547">
    <property type="entry name" value="SBP_bac_1"/>
    <property type="match status" value="1"/>
</dbReference>
<dbReference type="Proteomes" id="UP000823891">
    <property type="component" value="Unassembled WGS sequence"/>
</dbReference>
<protein>
    <submittedName>
        <fullName evidence="8">Extracellular solute-binding protein</fullName>
    </submittedName>
</protein>
<dbReference type="InterPro" id="IPR006059">
    <property type="entry name" value="SBP"/>
</dbReference>
<feature type="signal peptide" evidence="7">
    <location>
        <begin position="1"/>
        <end position="23"/>
    </location>
</feature>
<dbReference type="Gene3D" id="3.40.190.10">
    <property type="entry name" value="Periplasmic binding protein-like II"/>
    <property type="match status" value="2"/>
</dbReference>
<evidence type="ECO:0000256" key="1">
    <source>
        <dbReference type="ARBA" id="ARBA00022475"/>
    </source>
</evidence>
<evidence type="ECO:0000256" key="5">
    <source>
        <dbReference type="ARBA" id="ARBA00023288"/>
    </source>
</evidence>
<evidence type="ECO:0000256" key="3">
    <source>
        <dbReference type="ARBA" id="ARBA00023136"/>
    </source>
</evidence>
<evidence type="ECO:0000256" key="2">
    <source>
        <dbReference type="ARBA" id="ARBA00022729"/>
    </source>
</evidence>
<organism evidence="8 9">
    <name type="scientific">Candidatus Eisenbergiella merdavium</name>
    <dbReference type="NCBI Taxonomy" id="2838551"/>
    <lineage>
        <taxon>Bacteria</taxon>
        <taxon>Bacillati</taxon>
        <taxon>Bacillota</taxon>
        <taxon>Clostridia</taxon>
        <taxon>Lachnospirales</taxon>
        <taxon>Lachnospiraceae</taxon>
        <taxon>Eisenbergiella</taxon>
    </lineage>
</organism>